<sequence>MSFASVEFPTERSRRSLIPKKKYVFLEENEKKPAIIYSGLSSEKEKLHVDVLMANKDALGCSLSDIKGISPTTCMHRIILEDESKPIREGQRRLNPTLMEVVKGRFLNFYKRGSSMPWRLVSG</sequence>
<dbReference type="Proteomes" id="UP001153555">
    <property type="component" value="Unassembled WGS sequence"/>
</dbReference>
<dbReference type="AlphaFoldDB" id="A0A9N7ND18"/>
<protein>
    <submittedName>
        <fullName evidence="1">Uncharacterized protein</fullName>
    </submittedName>
</protein>
<reference evidence="1" key="1">
    <citation type="submission" date="2019-12" db="EMBL/GenBank/DDBJ databases">
        <authorList>
            <person name="Scholes J."/>
        </authorList>
    </citation>
    <scope>NUCLEOTIDE SEQUENCE</scope>
</reference>
<comment type="caution">
    <text evidence="1">The sequence shown here is derived from an EMBL/GenBank/DDBJ whole genome shotgun (WGS) entry which is preliminary data.</text>
</comment>
<accession>A0A9N7ND18</accession>
<dbReference type="EMBL" id="CACSLK010027752">
    <property type="protein sequence ID" value="CAA0828289.1"/>
    <property type="molecule type" value="Genomic_DNA"/>
</dbReference>
<keyword evidence="2" id="KW-1185">Reference proteome</keyword>
<gene>
    <name evidence="1" type="ORF">SHERM_23984</name>
</gene>
<evidence type="ECO:0000313" key="2">
    <source>
        <dbReference type="Proteomes" id="UP001153555"/>
    </source>
</evidence>
<dbReference type="OrthoDB" id="1750914at2759"/>
<name>A0A9N7ND18_STRHE</name>
<evidence type="ECO:0000313" key="1">
    <source>
        <dbReference type="EMBL" id="CAA0828289.1"/>
    </source>
</evidence>
<proteinExistence type="predicted"/>
<organism evidence="1 2">
    <name type="scientific">Striga hermonthica</name>
    <name type="common">Purple witchweed</name>
    <name type="synonym">Buchnera hermonthica</name>
    <dbReference type="NCBI Taxonomy" id="68872"/>
    <lineage>
        <taxon>Eukaryota</taxon>
        <taxon>Viridiplantae</taxon>
        <taxon>Streptophyta</taxon>
        <taxon>Embryophyta</taxon>
        <taxon>Tracheophyta</taxon>
        <taxon>Spermatophyta</taxon>
        <taxon>Magnoliopsida</taxon>
        <taxon>eudicotyledons</taxon>
        <taxon>Gunneridae</taxon>
        <taxon>Pentapetalae</taxon>
        <taxon>asterids</taxon>
        <taxon>lamiids</taxon>
        <taxon>Lamiales</taxon>
        <taxon>Orobanchaceae</taxon>
        <taxon>Buchnereae</taxon>
        <taxon>Striga</taxon>
    </lineage>
</organism>